<dbReference type="EMBL" id="CP096574">
    <property type="protein sequence ID" value="UPU37654.1"/>
    <property type="molecule type" value="Genomic_DNA"/>
</dbReference>
<reference evidence="3" key="1">
    <citation type="submission" date="2022-04" db="EMBL/GenBank/DDBJ databases">
        <authorList>
            <person name="Liu G."/>
        </authorList>
    </citation>
    <scope>NUCLEOTIDE SEQUENCE</scope>
    <source>
        <strain evidence="3">RG22</strain>
    </source>
</reference>
<evidence type="ECO:0000313" key="4">
    <source>
        <dbReference type="Proteomes" id="UP000831485"/>
    </source>
</evidence>
<evidence type="ECO:0000313" key="3">
    <source>
        <dbReference type="EMBL" id="UPU37654.1"/>
    </source>
</evidence>
<keyword evidence="2" id="KW-0812">Transmembrane</keyword>
<keyword evidence="4" id="KW-1185">Reference proteome</keyword>
<keyword evidence="2" id="KW-1133">Transmembrane helix</keyword>
<evidence type="ECO:0000256" key="1">
    <source>
        <dbReference type="SAM" id="MobiDB-lite"/>
    </source>
</evidence>
<dbReference type="Proteomes" id="UP000831485">
    <property type="component" value="Chromosome"/>
</dbReference>
<sequence>MSSILKALEKVDESQRSRRPAGTGGLPKAKVRRPAWIIPVCTLGGAAFATLATYALMGGFSHHSAPVAAKGADAVTTAAPVAVAPAKAAPAVRVEAKEVVTEQRSAAATAAPAAAVKPARAVAEPAKVAAKPAAVPAVAAIKQAAQPVVKPVTQAAAKAAAQPQIAAKVAARQLAQPSVAAKAAAVAQPAPVHQAVVQPAPVVAASAPAAAPAAPQKSRPEIRVTGIAWQNSSESSFAMVNGTAMRQGNVVNGYKIEQIYEDSVRFSNSKGNTLVVPLGAGEE</sequence>
<keyword evidence="2" id="KW-0472">Membrane</keyword>
<accession>A0ABY4LIT6</accession>
<feature type="transmembrane region" description="Helical" evidence="2">
    <location>
        <begin position="36"/>
        <end position="57"/>
    </location>
</feature>
<gene>
    <name evidence="3" type="ORF">M1B72_08090</name>
</gene>
<proteinExistence type="predicted"/>
<dbReference type="RefSeq" id="WP_248647167.1">
    <property type="nucleotide sequence ID" value="NZ_CP096574.1"/>
</dbReference>
<organism evidence="3 4">
    <name type="scientific">Geomonas paludis</name>
    <dbReference type="NCBI Taxonomy" id="2740185"/>
    <lineage>
        <taxon>Bacteria</taxon>
        <taxon>Pseudomonadati</taxon>
        <taxon>Thermodesulfobacteriota</taxon>
        <taxon>Desulfuromonadia</taxon>
        <taxon>Geobacterales</taxon>
        <taxon>Geobacteraceae</taxon>
        <taxon>Geomonas</taxon>
    </lineage>
</organism>
<evidence type="ECO:0000256" key="2">
    <source>
        <dbReference type="SAM" id="Phobius"/>
    </source>
</evidence>
<protein>
    <submittedName>
        <fullName evidence="3">Uncharacterized protein</fullName>
    </submittedName>
</protein>
<name>A0ABY4LIT6_9BACT</name>
<feature type="region of interest" description="Disordered" evidence="1">
    <location>
        <begin position="9"/>
        <end position="28"/>
    </location>
</feature>